<dbReference type="CDD" id="cd00833">
    <property type="entry name" value="PKS"/>
    <property type="match status" value="1"/>
</dbReference>
<feature type="active site" description="Proton donor; for dehydratase activity" evidence="7">
    <location>
        <position position="1211"/>
    </location>
</feature>
<feature type="region of interest" description="Disordered" evidence="8">
    <location>
        <begin position="457"/>
        <end position="490"/>
    </location>
</feature>
<evidence type="ECO:0000259" key="9">
    <source>
        <dbReference type="PROSITE" id="PS50075"/>
    </source>
</evidence>
<dbReference type="InterPro" id="IPR009081">
    <property type="entry name" value="PP-bd_ACP"/>
</dbReference>
<name>A0A6A6TCF9_9PLEO</name>
<dbReference type="InterPro" id="IPR013968">
    <property type="entry name" value="PKS_KR"/>
</dbReference>
<sequence length="2715" mass="293939">MEATAQMGTPKSKDPPTPIAIVGIGCRFSGGVDSPEKLWQLLASGESTWSPIPKERWNSTSFFDPNPSQQGMHNSYGGHFLSSDPAAIDAGFWGLAAAECEALDPQHRVQLEVAYEALENAGITRQDVEGSDTAVYVGTFGHDYESMLLQDTSDLPKYHMIGIGTAIAANRISYQLDLRGPSVTIDTGCSGSLVAIHQACQSLRTGECRMALAGGVNLLLNPDQTVAMSLMRCFSEEGRCYSFDSRGTGYGRGEGAAIVALKRLDDAIRDGNPIRAVIRNSGVNQDGKTKGIMVPNSDAQKSLIESVYREARLDPRDTPVVEAHGTGTQVGDPLEVSAIREAFRNSDETTHRPLYLGSIKPNIGHLESASGIASLIKGVVMLENRRVPATIGIEQVKPSLRLDDFGMKIPDQCVEWPADSIQRLSVNNFGYGGTNAHVILDAAPAVADEDRARPKAQLNGATNGTSHGHSNHALNGSSDPSPGRMLNGAVNGNHESVVASNTPQIISLSAESRNSLDLLRQSIASWASMQSSASSTLLEDLAYTLTAKRTPMRHRIAFSARSIPDVVSQSSSSTISSTKSSLNPQLAFIFTGQGAQYATMARSLIPLISPFRTSLQRSEDTLLQLGTSWSLLSELCEEEANSRIHEPELSQAVTCAVQIALVDLLAFLDVTPDVVLGHSSGEIAAAYACGAIDQETALAVAWYRGRCTQLQGSSDRRGAMLAVGLGEADCLPYLHNSEDGSGRAVIACANSPTSSTLSGDAAAIDKIEAALKADGVFARRLKVDRAYHSHHMHDVASQYSSDIQDLKFNSPTGRTAFISSVTGQVFDDSFSAQYWVDNLVSKVRFADGTCAALKYSSSSSRIRKSTHHLLVEIGPHNALAGPVRQTLSTISLDETVSQHTALVRDQDAITTVIALAGDLFVHGSNISLASLNSLLRPSHSAARGRRVLTTLPSYPWNHSTRYWHESRLSLAHRFRSHPYHDLLGLQIPGQNAPRPVWRHIFSLKTHPWLQEHMIDGSMIFPASGYVAMVLEAMQQIHSSDPMNPNHRNRKVRQYELKDVIFVAPLVIPEDGATVELMLQLIPVEGSLWDDFRITGHNKDGGSTEQCHGSVTASMELAADEVEGERELIASRATWIESFNAVASSALKSIDTTSFYRDLREKGNAYGPHFACMTDLRTEGSQAVSTFHVPDTAQSMNGGTMRPHLIHPAVLDALLHPSIAVADVGNTSRSVVTAAIGSLKISSPLSSTVGSNLRSCTKLTDQWSQSCTADISVFHVDTADNLEPVLQIQGLRLQGLGLSGSGDAEANTCDNNFLIKWGIDADYLTPKDIDPYPAAETEEISRVQAHKLHILNQASALYIDECLQMISSHQSLEIVGNYQRLVKWMERFRASQGYTDLVSPIPAASGIGAVLDESSSMGVEGEILTRIGENLLAIVSGETEPLSLFTEQDLLWRLYADDASVRCYGYAIEYMRHLVFKKPNMKVLEIGAGTGGATEPILQALSSNERAFPFESYDFTDVSAGFFERSKMRLQKWEDRMRFKKLDLQEDPSSQGFEEGTYDLVIAANVLHVAHHIDEALSRVKKLLRPGGRVLLIETTRNVPFLNTAIGVLPGWWAAQDGRMDGPLLTEEQWDAAFVRNGLGGLSIVAQDFEGSAHRCSVIVSKPTAIPRAVSLNSLPIEILLPPAWESESEDLVNHLVSDLRANERSVTSSSLGSVLFRSDRVYILLDNGRAPVLNSKDATVFKSIVDLVTSPISLIWLSVSDQSSWATNPVKGMITGFARVARFENKLLKMLTLNVQDAIADGPSRRAFAQIVAEFVQIVCTPDLEQPTIELDCVFHNGQLRIPRVVQDESLSKSIVQSSAVAPIERQAFHQDGRPLRLSLEKPQLSDVAEFIIDNSVDGKVPTQYLEIRVQAFGVNFKDVLIARSHTKKKLDMAGEFAGIVTKVGTSVEGQYQEGDRVCGYGATPYASLIRVRGDTVAKLPLSMPFTVGAAIPVVFATAYHALVDIARLEKGQKVLIHSAAGGVGQAAISVAQWIGVEVFATVSNAAKKEYLVNNCGILEANIFSSRQRTFKEGVKRMTSGEGVDVVLNSLAGQTLQDSLDCVARFGTFVEIGKTDIHLGSRVSMAPFDSNITLAAVDLSMVYKYKPAKSGQLVQRVVSLIADNQLKMSAPFVKPLEELGSVFRSLQTRTHIGKIVLDAGHAAMVEAPVTASQVALPDDATFVVAGGRSGMGFEVAKYLARHGATHLMLLSRRAVTTAEERQISEAFQNTKAQVKIVSCDISDISSIQTQLAGSLQNLPPVRGVVQSSLVLRGKLIRDLEREDFETCVAPRVDGTQNLMAALEGQPLDFFLMLSSVVGNVLGVFGEANYAATNTYLNSLAADHKDSKTRFVAVCPGIIEDAGVIAENADAKKLLGRQGFLELKSRDVIALVHYALSEEAKRSGCKEVTSGYSYQSLLQSERSDALSNPFFSHLPQITDEDRGKYLRKSTESIESLLTNASSLDEAEAAIARALANKLRSLVAQNEDEINPKQRVADLGIDSLVLVELKNWITQTIKVRLQDPEIFDSGSIADLAVLVAERSPLVSHVAPSKAPASSKVEEPRLTNGGSDHARTNGTADNPGLPELAKQPLPELDSSLEVGLAVGGPGISDKNHAEAGSLMEELQKPGDQDRKLQARLTALACDPSVDNWQEHRGIVQEVPLPETADTARAAVGFR</sequence>
<dbReference type="EMBL" id="MU004334">
    <property type="protein sequence ID" value="KAF2656618.1"/>
    <property type="molecule type" value="Genomic_DNA"/>
</dbReference>
<keyword evidence="2" id="KW-0597">Phosphoprotein</keyword>
<dbReference type="Gene3D" id="3.40.47.10">
    <property type="match status" value="1"/>
</dbReference>
<evidence type="ECO:0000313" key="12">
    <source>
        <dbReference type="EMBL" id="KAF2656618.1"/>
    </source>
</evidence>
<dbReference type="Pfam" id="PF02801">
    <property type="entry name" value="Ketoacyl-synt_C"/>
    <property type="match status" value="1"/>
</dbReference>
<dbReference type="InterPro" id="IPR057326">
    <property type="entry name" value="KR_dom"/>
</dbReference>
<evidence type="ECO:0000256" key="5">
    <source>
        <dbReference type="ARBA" id="ARBA00023268"/>
    </source>
</evidence>
<feature type="region of interest" description="N-terminal hotdog fold" evidence="7">
    <location>
        <begin position="980"/>
        <end position="1117"/>
    </location>
</feature>
<dbReference type="Gene3D" id="3.40.50.150">
    <property type="entry name" value="Vaccinia Virus protein VP39"/>
    <property type="match status" value="1"/>
</dbReference>
<dbReference type="InterPro" id="IPR032821">
    <property type="entry name" value="PKS_assoc"/>
</dbReference>
<evidence type="ECO:0000259" key="10">
    <source>
        <dbReference type="PROSITE" id="PS52004"/>
    </source>
</evidence>
<dbReference type="Gene3D" id="1.10.1200.10">
    <property type="entry name" value="ACP-like"/>
    <property type="match status" value="1"/>
</dbReference>
<dbReference type="SMART" id="SM00822">
    <property type="entry name" value="PKS_KR"/>
    <property type="match status" value="1"/>
</dbReference>
<dbReference type="Pfam" id="PF21089">
    <property type="entry name" value="PKS_DH_N"/>
    <property type="match status" value="1"/>
</dbReference>
<dbReference type="Pfam" id="PF00107">
    <property type="entry name" value="ADH_zinc_N"/>
    <property type="match status" value="1"/>
</dbReference>
<dbReference type="Gene3D" id="3.10.129.110">
    <property type="entry name" value="Polyketide synthase dehydratase"/>
    <property type="match status" value="1"/>
</dbReference>
<dbReference type="InterPro" id="IPR013154">
    <property type="entry name" value="ADH-like_N"/>
</dbReference>
<dbReference type="Pfam" id="PF14765">
    <property type="entry name" value="PS-DH"/>
    <property type="match status" value="1"/>
</dbReference>
<keyword evidence="6" id="KW-0012">Acyltransferase</keyword>
<dbReference type="InterPro" id="IPR013149">
    <property type="entry name" value="ADH-like_C"/>
</dbReference>
<dbReference type="PANTHER" id="PTHR43775:SF22">
    <property type="entry name" value="SYNTHASE, PUTATIVE (JCVI)-RELATED"/>
    <property type="match status" value="1"/>
</dbReference>
<dbReference type="Pfam" id="PF22621">
    <property type="entry name" value="CurL-like_PKS_C"/>
    <property type="match status" value="1"/>
</dbReference>
<dbReference type="GO" id="GO:1901336">
    <property type="term" value="P:lactone biosynthetic process"/>
    <property type="evidence" value="ECO:0007669"/>
    <property type="project" value="UniProtKB-ARBA"/>
</dbReference>
<dbReference type="PROSITE" id="PS50075">
    <property type="entry name" value="CARRIER"/>
    <property type="match status" value="1"/>
</dbReference>
<dbReference type="InterPro" id="IPR016035">
    <property type="entry name" value="Acyl_Trfase/lysoPLipase"/>
</dbReference>
<dbReference type="SUPFAM" id="SSF52151">
    <property type="entry name" value="FabD/lysophospholipase-like"/>
    <property type="match status" value="1"/>
</dbReference>
<reference evidence="12" key="1">
    <citation type="journal article" date="2020" name="Stud. Mycol.">
        <title>101 Dothideomycetes genomes: a test case for predicting lifestyles and emergence of pathogens.</title>
        <authorList>
            <person name="Haridas S."/>
            <person name="Albert R."/>
            <person name="Binder M."/>
            <person name="Bloem J."/>
            <person name="Labutti K."/>
            <person name="Salamov A."/>
            <person name="Andreopoulos B."/>
            <person name="Baker S."/>
            <person name="Barry K."/>
            <person name="Bills G."/>
            <person name="Bluhm B."/>
            <person name="Cannon C."/>
            <person name="Castanera R."/>
            <person name="Culley D."/>
            <person name="Daum C."/>
            <person name="Ezra D."/>
            <person name="Gonzalez J."/>
            <person name="Henrissat B."/>
            <person name="Kuo A."/>
            <person name="Liang C."/>
            <person name="Lipzen A."/>
            <person name="Lutzoni F."/>
            <person name="Magnuson J."/>
            <person name="Mondo S."/>
            <person name="Nolan M."/>
            <person name="Ohm R."/>
            <person name="Pangilinan J."/>
            <person name="Park H.-J."/>
            <person name="Ramirez L."/>
            <person name="Alfaro M."/>
            <person name="Sun H."/>
            <person name="Tritt A."/>
            <person name="Yoshinaga Y."/>
            <person name="Zwiers L.-H."/>
            <person name="Turgeon B."/>
            <person name="Goodwin S."/>
            <person name="Spatafora J."/>
            <person name="Crous P."/>
            <person name="Grigoriev I."/>
        </authorList>
    </citation>
    <scope>NUCLEOTIDE SEQUENCE</scope>
    <source>
        <strain evidence="12">CBS 122681</strain>
    </source>
</reference>
<dbReference type="SMART" id="SM00827">
    <property type="entry name" value="PKS_AT"/>
    <property type="match status" value="1"/>
</dbReference>
<evidence type="ECO:0000256" key="2">
    <source>
        <dbReference type="ARBA" id="ARBA00022553"/>
    </source>
</evidence>
<dbReference type="Gene3D" id="3.40.50.720">
    <property type="entry name" value="NAD(P)-binding Rossmann-like Domain"/>
    <property type="match status" value="2"/>
</dbReference>
<dbReference type="InterPro" id="IPR042104">
    <property type="entry name" value="PKS_dehydratase_sf"/>
</dbReference>
<feature type="region of interest" description="C-terminal hotdog fold" evidence="7">
    <location>
        <begin position="1146"/>
        <end position="1301"/>
    </location>
</feature>
<dbReference type="InterPro" id="IPR013217">
    <property type="entry name" value="Methyltransf_12"/>
</dbReference>
<dbReference type="InterPro" id="IPR014030">
    <property type="entry name" value="Ketoacyl_synth_N"/>
</dbReference>
<accession>A0A6A6TCF9</accession>
<feature type="domain" description="Carrier" evidence="9">
    <location>
        <begin position="2503"/>
        <end position="2581"/>
    </location>
</feature>
<dbReference type="PANTHER" id="PTHR43775">
    <property type="entry name" value="FATTY ACID SYNTHASE"/>
    <property type="match status" value="1"/>
</dbReference>
<dbReference type="FunFam" id="3.40.50.720:FF:000209">
    <property type="entry name" value="Polyketide synthase Pks12"/>
    <property type="match status" value="1"/>
</dbReference>
<evidence type="ECO:0000256" key="4">
    <source>
        <dbReference type="ARBA" id="ARBA00022857"/>
    </source>
</evidence>
<dbReference type="InterPro" id="IPR016036">
    <property type="entry name" value="Malonyl_transacylase_ACP-bd"/>
</dbReference>
<evidence type="ECO:0000313" key="13">
    <source>
        <dbReference type="Proteomes" id="UP000799324"/>
    </source>
</evidence>
<dbReference type="CDD" id="cd05195">
    <property type="entry name" value="enoyl_red"/>
    <property type="match status" value="1"/>
</dbReference>
<dbReference type="InterPro" id="IPR036736">
    <property type="entry name" value="ACP-like_sf"/>
</dbReference>
<keyword evidence="3" id="KW-0808">Transferase</keyword>
<dbReference type="SUPFAM" id="SSF55048">
    <property type="entry name" value="Probable ACP-binding domain of malonyl-CoA ACP transacylase"/>
    <property type="match status" value="1"/>
</dbReference>
<dbReference type="InterPro" id="IPR001227">
    <property type="entry name" value="Ac_transferase_dom_sf"/>
</dbReference>
<dbReference type="InterPro" id="IPR020807">
    <property type="entry name" value="PKS_DH"/>
</dbReference>
<dbReference type="InterPro" id="IPR016039">
    <property type="entry name" value="Thiolase-like"/>
</dbReference>
<evidence type="ECO:0000256" key="7">
    <source>
        <dbReference type="PROSITE-ProRule" id="PRU01363"/>
    </source>
</evidence>
<proteinExistence type="predicted"/>
<dbReference type="OrthoDB" id="329835at2759"/>
<dbReference type="InterPro" id="IPR014043">
    <property type="entry name" value="Acyl_transferase_dom"/>
</dbReference>
<dbReference type="GO" id="GO:0004312">
    <property type="term" value="F:fatty acid synthase activity"/>
    <property type="evidence" value="ECO:0007669"/>
    <property type="project" value="TreeGrafter"/>
</dbReference>
<dbReference type="SMART" id="SM00826">
    <property type="entry name" value="PKS_DH"/>
    <property type="match status" value="1"/>
</dbReference>
<dbReference type="InterPro" id="IPR011032">
    <property type="entry name" value="GroES-like_sf"/>
</dbReference>
<dbReference type="SMART" id="SM00829">
    <property type="entry name" value="PKS_ER"/>
    <property type="match status" value="1"/>
</dbReference>
<dbReference type="GO" id="GO:0006633">
    <property type="term" value="P:fatty acid biosynthetic process"/>
    <property type="evidence" value="ECO:0007669"/>
    <property type="project" value="TreeGrafter"/>
</dbReference>
<keyword evidence="5" id="KW-0511">Multifunctional enzyme</keyword>
<keyword evidence="4" id="KW-0521">NADP</keyword>
<dbReference type="CDD" id="cd02440">
    <property type="entry name" value="AdoMet_MTases"/>
    <property type="match status" value="1"/>
</dbReference>
<dbReference type="InterPro" id="IPR020841">
    <property type="entry name" value="PKS_Beta-ketoAc_synthase_dom"/>
</dbReference>
<dbReference type="GO" id="GO:0044550">
    <property type="term" value="P:secondary metabolite biosynthetic process"/>
    <property type="evidence" value="ECO:0007669"/>
    <property type="project" value="TreeGrafter"/>
</dbReference>
<dbReference type="Gene3D" id="3.30.70.3290">
    <property type="match status" value="1"/>
</dbReference>
<evidence type="ECO:0000256" key="8">
    <source>
        <dbReference type="SAM" id="MobiDB-lite"/>
    </source>
</evidence>
<dbReference type="SMART" id="SM00825">
    <property type="entry name" value="PKS_KS"/>
    <property type="match status" value="1"/>
</dbReference>
<dbReference type="InterPro" id="IPR049552">
    <property type="entry name" value="PKS_DH_N"/>
</dbReference>
<feature type="active site" description="Proton acceptor; for dehydratase activity" evidence="7">
    <location>
        <position position="1012"/>
    </location>
</feature>
<evidence type="ECO:0000259" key="11">
    <source>
        <dbReference type="PROSITE" id="PS52019"/>
    </source>
</evidence>
<dbReference type="Pfam" id="PF08659">
    <property type="entry name" value="KR"/>
    <property type="match status" value="1"/>
</dbReference>
<dbReference type="Proteomes" id="UP000799324">
    <property type="component" value="Unassembled WGS sequence"/>
</dbReference>
<dbReference type="Pfam" id="PF00109">
    <property type="entry name" value="ketoacyl-synt"/>
    <property type="match status" value="1"/>
</dbReference>
<dbReference type="InterPro" id="IPR014031">
    <property type="entry name" value="Ketoacyl_synth_C"/>
</dbReference>
<dbReference type="SUPFAM" id="SSF53335">
    <property type="entry name" value="S-adenosyl-L-methionine-dependent methyltransferases"/>
    <property type="match status" value="1"/>
</dbReference>
<evidence type="ECO:0000256" key="6">
    <source>
        <dbReference type="ARBA" id="ARBA00023315"/>
    </source>
</evidence>
<dbReference type="InterPro" id="IPR049551">
    <property type="entry name" value="PKS_DH_C"/>
</dbReference>
<dbReference type="PROSITE" id="PS52004">
    <property type="entry name" value="KS3_2"/>
    <property type="match status" value="1"/>
</dbReference>
<dbReference type="InterPro" id="IPR029063">
    <property type="entry name" value="SAM-dependent_MTases_sf"/>
</dbReference>
<dbReference type="Pfam" id="PF08242">
    <property type="entry name" value="Methyltransf_12"/>
    <property type="match status" value="1"/>
</dbReference>
<evidence type="ECO:0000256" key="3">
    <source>
        <dbReference type="ARBA" id="ARBA00022679"/>
    </source>
</evidence>
<dbReference type="GO" id="GO:0016491">
    <property type="term" value="F:oxidoreductase activity"/>
    <property type="evidence" value="ECO:0007669"/>
    <property type="project" value="InterPro"/>
</dbReference>
<keyword evidence="13" id="KW-1185">Reference proteome</keyword>
<dbReference type="Pfam" id="PF16197">
    <property type="entry name" value="KAsynt_C_assoc"/>
    <property type="match status" value="1"/>
</dbReference>
<feature type="domain" description="Ketosynthase family 3 (KS3)" evidence="10">
    <location>
        <begin position="16"/>
        <end position="442"/>
    </location>
</feature>
<dbReference type="Pfam" id="PF08240">
    <property type="entry name" value="ADH_N"/>
    <property type="match status" value="1"/>
</dbReference>
<dbReference type="InterPro" id="IPR050091">
    <property type="entry name" value="PKS_NRPS_Biosynth_Enz"/>
</dbReference>
<organism evidence="12 13">
    <name type="scientific">Lophiostoma macrostomum CBS 122681</name>
    <dbReference type="NCBI Taxonomy" id="1314788"/>
    <lineage>
        <taxon>Eukaryota</taxon>
        <taxon>Fungi</taxon>
        <taxon>Dikarya</taxon>
        <taxon>Ascomycota</taxon>
        <taxon>Pezizomycotina</taxon>
        <taxon>Dothideomycetes</taxon>
        <taxon>Pleosporomycetidae</taxon>
        <taxon>Pleosporales</taxon>
        <taxon>Lophiostomataceae</taxon>
        <taxon>Lophiostoma</taxon>
    </lineage>
</organism>
<dbReference type="InterPro" id="IPR020843">
    <property type="entry name" value="ER"/>
</dbReference>
<dbReference type="Gene3D" id="3.40.366.10">
    <property type="entry name" value="Malonyl-Coenzyme A Acyl Carrier Protein, domain 2"/>
    <property type="match status" value="1"/>
</dbReference>
<feature type="domain" description="PKS/mFAS DH" evidence="11">
    <location>
        <begin position="980"/>
        <end position="1301"/>
    </location>
</feature>
<dbReference type="SUPFAM" id="SSF50129">
    <property type="entry name" value="GroES-like"/>
    <property type="match status" value="1"/>
</dbReference>
<dbReference type="SMART" id="SM00823">
    <property type="entry name" value="PKS_PP"/>
    <property type="match status" value="1"/>
</dbReference>
<dbReference type="SUPFAM" id="SSF51735">
    <property type="entry name" value="NAD(P)-binding Rossmann-fold domains"/>
    <property type="match status" value="2"/>
</dbReference>
<dbReference type="PROSITE" id="PS52019">
    <property type="entry name" value="PKS_MFAS_DH"/>
    <property type="match status" value="1"/>
</dbReference>
<dbReference type="SUPFAM" id="SSF53901">
    <property type="entry name" value="Thiolase-like"/>
    <property type="match status" value="1"/>
</dbReference>
<dbReference type="InterPro" id="IPR049900">
    <property type="entry name" value="PKS_mFAS_DH"/>
</dbReference>
<dbReference type="Gene3D" id="3.90.180.10">
    <property type="entry name" value="Medium-chain alcohol dehydrogenases, catalytic domain"/>
    <property type="match status" value="1"/>
</dbReference>
<dbReference type="SUPFAM" id="SSF47336">
    <property type="entry name" value="ACP-like"/>
    <property type="match status" value="1"/>
</dbReference>
<dbReference type="InterPro" id="IPR020806">
    <property type="entry name" value="PKS_PP-bd"/>
</dbReference>
<dbReference type="Pfam" id="PF00698">
    <property type="entry name" value="Acyl_transf_1"/>
    <property type="match status" value="1"/>
</dbReference>
<dbReference type="Pfam" id="PF23297">
    <property type="entry name" value="ACP_SdgA_C"/>
    <property type="match status" value="1"/>
</dbReference>
<protein>
    <submittedName>
        <fullName evidence="12">Uncharacterized protein</fullName>
    </submittedName>
</protein>
<gene>
    <name evidence="12" type="ORF">K491DRAFT_715210</name>
</gene>
<dbReference type="GO" id="GO:0031177">
    <property type="term" value="F:phosphopantetheine binding"/>
    <property type="evidence" value="ECO:0007669"/>
    <property type="project" value="InterPro"/>
</dbReference>
<keyword evidence="1" id="KW-0596">Phosphopantetheine</keyword>
<dbReference type="InterPro" id="IPR036291">
    <property type="entry name" value="NAD(P)-bd_dom_sf"/>
</dbReference>
<feature type="region of interest" description="Disordered" evidence="8">
    <location>
        <begin position="2586"/>
        <end position="2628"/>
    </location>
</feature>
<feature type="compositionally biased region" description="Polar residues" evidence="8">
    <location>
        <begin position="459"/>
        <end position="480"/>
    </location>
</feature>
<evidence type="ECO:0000256" key="1">
    <source>
        <dbReference type="ARBA" id="ARBA00022450"/>
    </source>
</evidence>